<keyword evidence="2" id="KW-0648">Protein biosynthesis</keyword>
<dbReference type="OMA" id="RWIESEY"/>
<dbReference type="InterPro" id="IPR023584">
    <property type="entry name" value="Ribosome_recyc_fac_dom"/>
</dbReference>
<dbReference type="AlphaFoldDB" id="A0A151ZF34"/>
<dbReference type="Proteomes" id="UP000076078">
    <property type="component" value="Unassembled WGS sequence"/>
</dbReference>
<sequence length="271" mass="30597">MIINNTLKFRNLNLKTLSSLNVTQGVIISNSIKSLNICLSGEITSLSTRSSRYYFSRSSTLSLLDNNSYNRAGKKGNDKKGGKEEVKYDSIKSIDLNPMKASCDKTIDFMNREYGNIRCGRASPELLERISVDTPSGNAFLTHIAMVTIKDALTLNITLYDNTLLPNVEKALKQSSLELNPQIQGTIIKVSLPKPTQDLRLKLVKTVNTLSDECKVSIRRHRKDALDMMKRYKLIKDDEQKLDKEIQKITDNYVQSITKTTDQKIKEINSS</sequence>
<dbReference type="InterPro" id="IPR002661">
    <property type="entry name" value="Ribosome_recyc_fac"/>
</dbReference>
<dbReference type="Pfam" id="PF01765">
    <property type="entry name" value="RRF"/>
    <property type="match status" value="1"/>
</dbReference>
<dbReference type="STRING" id="361077.A0A151ZF34"/>
<dbReference type="OrthoDB" id="407355at2759"/>
<accession>A0A151ZF34</accession>
<dbReference type="EMBL" id="LODT01000029">
    <property type="protein sequence ID" value="KYQ92576.1"/>
    <property type="molecule type" value="Genomic_DNA"/>
</dbReference>
<dbReference type="Gene3D" id="1.10.132.20">
    <property type="entry name" value="Ribosome-recycling factor"/>
    <property type="match status" value="1"/>
</dbReference>
<keyword evidence="5" id="KW-1185">Reference proteome</keyword>
<evidence type="ECO:0000259" key="3">
    <source>
        <dbReference type="Pfam" id="PF01765"/>
    </source>
</evidence>
<dbReference type="FunFam" id="3.30.1360.40:FF:000001">
    <property type="entry name" value="Ribosome-recycling factor"/>
    <property type="match status" value="1"/>
</dbReference>
<dbReference type="Gene3D" id="3.30.1360.40">
    <property type="match status" value="1"/>
</dbReference>
<dbReference type="GO" id="GO:0043023">
    <property type="term" value="F:ribosomal large subunit binding"/>
    <property type="evidence" value="ECO:0007669"/>
    <property type="project" value="TreeGrafter"/>
</dbReference>
<dbReference type="InParanoid" id="A0A151ZF34"/>
<dbReference type="GO" id="GO:0005739">
    <property type="term" value="C:mitochondrion"/>
    <property type="evidence" value="ECO:0007669"/>
    <property type="project" value="TreeGrafter"/>
</dbReference>
<dbReference type="InterPro" id="IPR036191">
    <property type="entry name" value="RRF_sf"/>
</dbReference>
<gene>
    <name evidence="4" type="ORF">DLAC_06566</name>
</gene>
<feature type="domain" description="Ribosome recycling factor" evidence="3">
    <location>
        <begin position="111"/>
        <end position="268"/>
    </location>
</feature>
<reference evidence="4 5" key="1">
    <citation type="submission" date="2015-12" db="EMBL/GenBank/DDBJ databases">
        <title>Dictyostelia acquired genes for synthesis and detection of signals that induce cell-type specialization by lateral gene transfer from prokaryotes.</title>
        <authorList>
            <person name="Gloeckner G."/>
            <person name="Schaap P."/>
        </authorList>
    </citation>
    <scope>NUCLEOTIDE SEQUENCE [LARGE SCALE GENOMIC DNA]</scope>
    <source>
        <strain evidence="4 5">TK</strain>
    </source>
</reference>
<dbReference type="GO" id="GO:0006412">
    <property type="term" value="P:translation"/>
    <property type="evidence" value="ECO:0007669"/>
    <property type="project" value="UniProtKB-KW"/>
</dbReference>
<protein>
    <recommendedName>
        <fullName evidence="3">Ribosome recycling factor domain-containing protein</fullName>
    </recommendedName>
</protein>
<dbReference type="SUPFAM" id="SSF55194">
    <property type="entry name" value="Ribosome recycling factor, RRF"/>
    <property type="match status" value="1"/>
</dbReference>
<comment type="similarity">
    <text evidence="1">Belongs to the RRF family.</text>
</comment>
<evidence type="ECO:0000256" key="2">
    <source>
        <dbReference type="ARBA" id="ARBA00022917"/>
    </source>
</evidence>
<evidence type="ECO:0000313" key="5">
    <source>
        <dbReference type="Proteomes" id="UP000076078"/>
    </source>
</evidence>
<dbReference type="PANTHER" id="PTHR20982:SF3">
    <property type="entry name" value="MITOCHONDRIAL RIBOSOME RECYCLING FACTOR PSEUDO 1"/>
    <property type="match status" value="1"/>
</dbReference>
<dbReference type="PANTHER" id="PTHR20982">
    <property type="entry name" value="RIBOSOME RECYCLING FACTOR"/>
    <property type="match status" value="1"/>
</dbReference>
<comment type="caution">
    <text evidence="4">The sequence shown here is derived from an EMBL/GenBank/DDBJ whole genome shotgun (WGS) entry which is preliminary data.</text>
</comment>
<organism evidence="4 5">
    <name type="scientific">Tieghemostelium lacteum</name>
    <name type="common">Slime mold</name>
    <name type="synonym">Dictyostelium lacteum</name>
    <dbReference type="NCBI Taxonomy" id="361077"/>
    <lineage>
        <taxon>Eukaryota</taxon>
        <taxon>Amoebozoa</taxon>
        <taxon>Evosea</taxon>
        <taxon>Eumycetozoa</taxon>
        <taxon>Dictyostelia</taxon>
        <taxon>Dictyosteliales</taxon>
        <taxon>Raperosteliaceae</taxon>
        <taxon>Tieghemostelium</taxon>
    </lineage>
</organism>
<name>A0A151ZF34_TIELA</name>
<evidence type="ECO:0000256" key="1">
    <source>
        <dbReference type="ARBA" id="ARBA00005912"/>
    </source>
</evidence>
<proteinExistence type="inferred from homology"/>
<dbReference type="FunCoup" id="A0A151ZF34">
    <property type="interactions" value="119"/>
</dbReference>
<evidence type="ECO:0000313" key="4">
    <source>
        <dbReference type="EMBL" id="KYQ92576.1"/>
    </source>
</evidence>